<dbReference type="InterPro" id="IPR000531">
    <property type="entry name" value="Beta-barrel_TonB"/>
</dbReference>
<keyword evidence="2" id="KW-0813">Transport</keyword>
<feature type="domain" description="TonB-dependent receptor plug" evidence="10">
    <location>
        <begin position="67"/>
        <end position="170"/>
    </location>
</feature>
<evidence type="ECO:0000256" key="6">
    <source>
        <dbReference type="ARBA" id="ARBA00023136"/>
    </source>
</evidence>
<evidence type="ECO:0000313" key="11">
    <source>
        <dbReference type="EMBL" id="KAA6341973.1"/>
    </source>
</evidence>
<keyword evidence="6" id="KW-0472">Membrane</keyword>
<evidence type="ECO:0000256" key="5">
    <source>
        <dbReference type="ARBA" id="ARBA00023077"/>
    </source>
</evidence>
<evidence type="ECO:0000256" key="1">
    <source>
        <dbReference type="ARBA" id="ARBA00004571"/>
    </source>
</evidence>
<sequence length="699" mass="78727">MIMAILYQSSRNTTPRIFLMRIFLIFSIITVQDAKSQIVESQVVEKVQLLEETLVTANQQGTTLSRTSPLKTETITHAGLTKLACCSLSESFENSASVSVGFTDAVSGARQIKLLGLSGIYTQMLAENIPTLRGLAATYGWNYIPSSWLESIQISKGASSVVNGYESIAGQMNLEFKKPHNNEPLYLDFYTNNERHYEGNLASAVQLNKNVWTELMLHGTIANTAHDRNNDHFLDMPKMQYINAYNRWFYLNQERGVQSRTGIKFLYETRKAGQDSTCHESNGLPLLETLINNRNMTAYNKTGIAVGSKEGQSIGIINSFTHHEQNSDFGRKHFDGTQTSYYANILFTSFIHTPDHRYTAGVSFVYDNYDTEYSDSAEYNHTPLTKLQRTESVLGAFAEYTYSGIKGLTVVLGGRTDYNSLFGWLITPRANIKYDMGEYVILRASAGRGFRSPNVIADNIGLMASSRNFDVTAINGLDMEQAWNYGGSVAAYIPLWGEQRATLSLDYFRTVFQNQAIIDTERNRQAVYFYNLNGNSYADAWQADLSMTFLKGFDLFAAFRYNNNRITYAQESSRYEVDQPLVSKYRGLLNLSYATTFKRWVFDFTAQINGPARLPGLNGYSSEPIHSPAYPLLFAQITKNSKRFDVYIGAENLLGYTQKDPILGWKDPFARDFDASMVWGPITGAKVYGGIRLRIGDLK</sequence>
<dbReference type="GO" id="GO:0009279">
    <property type="term" value="C:cell outer membrane"/>
    <property type="evidence" value="ECO:0007669"/>
    <property type="project" value="UniProtKB-SubCell"/>
</dbReference>
<keyword evidence="3" id="KW-0812">Transmembrane</keyword>
<evidence type="ECO:0000259" key="10">
    <source>
        <dbReference type="Pfam" id="PF07715"/>
    </source>
</evidence>
<keyword evidence="4" id="KW-0732">Signal</keyword>
<comment type="caution">
    <text evidence="11">The sequence shown here is derived from an EMBL/GenBank/DDBJ whole genome shotgun (WGS) entry which is preliminary data.</text>
</comment>
<dbReference type="Pfam" id="PF00593">
    <property type="entry name" value="TonB_dep_Rec_b-barrel"/>
    <property type="match status" value="1"/>
</dbReference>
<keyword evidence="8" id="KW-0998">Cell outer membrane</keyword>
<dbReference type="PANTHER" id="PTHR30069:SF29">
    <property type="entry name" value="HEMOGLOBIN AND HEMOGLOBIN-HAPTOGLOBIN-BINDING PROTEIN 1-RELATED"/>
    <property type="match status" value="1"/>
</dbReference>
<dbReference type="InterPro" id="IPR012910">
    <property type="entry name" value="Plug_dom"/>
</dbReference>
<dbReference type="GO" id="GO:0015344">
    <property type="term" value="F:siderophore uptake transmembrane transporter activity"/>
    <property type="evidence" value="ECO:0007669"/>
    <property type="project" value="TreeGrafter"/>
</dbReference>
<dbReference type="GO" id="GO:0044718">
    <property type="term" value="P:siderophore transmembrane transport"/>
    <property type="evidence" value="ECO:0007669"/>
    <property type="project" value="TreeGrafter"/>
</dbReference>
<protein>
    <submittedName>
        <fullName evidence="11">TonB-dependent receptor</fullName>
    </submittedName>
</protein>
<keyword evidence="7 11" id="KW-0675">Receptor</keyword>
<dbReference type="SUPFAM" id="SSF56935">
    <property type="entry name" value="Porins"/>
    <property type="match status" value="1"/>
</dbReference>
<organism evidence="11">
    <name type="scientific">termite gut metagenome</name>
    <dbReference type="NCBI Taxonomy" id="433724"/>
    <lineage>
        <taxon>unclassified sequences</taxon>
        <taxon>metagenomes</taxon>
        <taxon>organismal metagenomes</taxon>
    </lineage>
</organism>
<evidence type="ECO:0000256" key="8">
    <source>
        <dbReference type="ARBA" id="ARBA00023237"/>
    </source>
</evidence>
<dbReference type="EMBL" id="SNRY01000353">
    <property type="protein sequence ID" value="KAA6341973.1"/>
    <property type="molecule type" value="Genomic_DNA"/>
</dbReference>
<name>A0A5J4S9R5_9ZZZZ</name>
<feature type="domain" description="TonB-dependent receptor-like beta-barrel" evidence="9">
    <location>
        <begin position="308"/>
        <end position="653"/>
    </location>
</feature>
<accession>A0A5J4S9R5</accession>
<dbReference type="InterPro" id="IPR037066">
    <property type="entry name" value="Plug_dom_sf"/>
</dbReference>
<comment type="subcellular location">
    <subcellularLocation>
        <location evidence="1">Cell outer membrane</location>
        <topology evidence="1">Multi-pass membrane protein</topology>
    </subcellularLocation>
</comment>
<evidence type="ECO:0000256" key="2">
    <source>
        <dbReference type="ARBA" id="ARBA00022448"/>
    </source>
</evidence>
<dbReference type="PANTHER" id="PTHR30069">
    <property type="entry name" value="TONB-DEPENDENT OUTER MEMBRANE RECEPTOR"/>
    <property type="match status" value="1"/>
</dbReference>
<dbReference type="Pfam" id="PF07715">
    <property type="entry name" value="Plug"/>
    <property type="match status" value="1"/>
</dbReference>
<evidence type="ECO:0000259" key="9">
    <source>
        <dbReference type="Pfam" id="PF00593"/>
    </source>
</evidence>
<proteinExistence type="predicted"/>
<dbReference type="InterPro" id="IPR036942">
    <property type="entry name" value="Beta-barrel_TonB_sf"/>
</dbReference>
<evidence type="ECO:0000256" key="7">
    <source>
        <dbReference type="ARBA" id="ARBA00023170"/>
    </source>
</evidence>
<evidence type="ECO:0000256" key="4">
    <source>
        <dbReference type="ARBA" id="ARBA00022729"/>
    </source>
</evidence>
<dbReference type="Gene3D" id="2.170.130.10">
    <property type="entry name" value="TonB-dependent receptor, plug domain"/>
    <property type="match status" value="1"/>
</dbReference>
<keyword evidence="5" id="KW-0798">TonB box</keyword>
<evidence type="ECO:0000256" key="3">
    <source>
        <dbReference type="ARBA" id="ARBA00022692"/>
    </source>
</evidence>
<dbReference type="InterPro" id="IPR039426">
    <property type="entry name" value="TonB-dep_rcpt-like"/>
</dbReference>
<gene>
    <name evidence="11" type="ORF">EZS27_010258</name>
</gene>
<reference evidence="11" key="1">
    <citation type="submission" date="2019-03" db="EMBL/GenBank/DDBJ databases">
        <title>Single cell metagenomics reveals metabolic interactions within the superorganism composed of flagellate Streblomastix strix and complex community of Bacteroidetes bacteria on its surface.</title>
        <authorList>
            <person name="Treitli S.C."/>
            <person name="Kolisko M."/>
            <person name="Husnik F."/>
            <person name="Keeling P."/>
            <person name="Hampl V."/>
        </authorList>
    </citation>
    <scope>NUCLEOTIDE SEQUENCE</scope>
    <source>
        <strain evidence="11">STM</strain>
    </source>
</reference>
<dbReference type="AlphaFoldDB" id="A0A5J4S9R5"/>
<dbReference type="Gene3D" id="2.40.170.20">
    <property type="entry name" value="TonB-dependent receptor, beta-barrel domain"/>
    <property type="match status" value="1"/>
</dbReference>